<dbReference type="Proteomes" id="UP000663833">
    <property type="component" value="Unassembled WGS sequence"/>
</dbReference>
<proteinExistence type="predicted"/>
<comment type="caution">
    <text evidence="2">The sequence shown here is derived from an EMBL/GenBank/DDBJ whole genome shotgun (WGS) entry which is preliminary data.</text>
</comment>
<evidence type="ECO:0000313" key="3">
    <source>
        <dbReference type="EMBL" id="CAF4377492.1"/>
    </source>
</evidence>
<dbReference type="Proteomes" id="UP000663851">
    <property type="component" value="Unassembled WGS sequence"/>
</dbReference>
<evidence type="ECO:0000313" key="4">
    <source>
        <dbReference type="Proteomes" id="UP000663833"/>
    </source>
</evidence>
<feature type="compositionally biased region" description="Basic and acidic residues" evidence="1">
    <location>
        <begin position="61"/>
        <end position="70"/>
    </location>
</feature>
<name>A0A817YKS5_9BILA</name>
<evidence type="ECO:0000313" key="2">
    <source>
        <dbReference type="EMBL" id="CAF3381614.1"/>
    </source>
</evidence>
<sequence>MHHLNKGLRCLLNRWNYKISNRTRITKKTMINDLVTDLIQSPATNEVNSSTYNGSNQTHDTSTKQHDNNHHNFSLAKTTASINIDPYSDYQLTDRIRHSEASTSDSEDELDHLYIDSTPTSPPQVISAILPQPEASSPFAVERSSYTAYSKKSNEIFSIQKLPSTQISTEECDEAEYSQINNATIKRKRTKYQTSNTDAKIATKQPTRLTRKKSRVI</sequence>
<feature type="region of interest" description="Disordered" evidence="1">
    <location>
        <begin position="45"/>
        <end position="70"/>
    </location>
</feature>
<organism evidence="2 4">
    <name type="scientific">Rotaria socialis</name>
    <dbReference type="NCBI Taxonomy" id="392032"/>
    <lineage>
        <taxon>Eukaryota</taxon>
        <taxon>Metazoa</taxon>
        <taxon>Spiralia</taxon>
        <taxon>Gnathifera</taxon>
        <taxon>Rotifera</taxon>
        <taxon>Eurotatoria</taxon>
        <taxon>Bdelloidea</taxon>
        <taxon>Philodinida</taxon>
        <taxon>Philodinidae</taxon>
        <taxon>Rotaria</taxon>
    </lineage>
</organism>
<gene>
    <name evidence="3" type="ORF">HFQ381_LOCUS18492</name>
    <name evidence="2" type="ORF">LUA448_LOCUS15826</name>
</gene>
<dbReference type="EMBL" id="CAJOBO010001431">
    <property type="protein sequence ID" value="CAF4377492.1"/>
    <property type="molecule type" value="Genomic_DNA"/>
</dbReference>
<feature type="compositionally biased region" description="Polar residues" evidence="1">
    <location>
        <begin position="45"/>
        <end position="60"/>
    </location>
</feature>
<dbReference type="AlphaFoldDB" id="A0A817YKS5"/>
<protein>
    <submittedName>
        <fullName evidence="2">Uncharacterized protein</fullName>
    </submittedName>
</protein>
<dbReference type="EMBL" id="CAJNYD010001916">
    <property type="protein sequence ID" value="CAF3381614.1"/>
    <property type="molecule type" value="Genomic_DNA"/>
</dbReference>
<accession>A0A817YKS5</accession>
<evidence type="ECO:0000256" key="1">
    <source>
        <dbReference type="SAM" id="MobiDB-lite"/>
    </source>
</evidence>
<reference evidence="2" key="1">
    <citation type="submission" date="2021-02" db="EMBL/GenBank/DDBJ databases">
        <authorList>
            <person name="Nowell W R."/>
        </authorList>
    </citation>
    <scope>NUCLEOTIDE SEQUENCE</scope>
</reference>